<dbReference type="PANTHER" id="PTHR30273:SF2">
    <property type="entry name" value="PROTEIN FECR"/>
    <property type="match status" value="1"/>
</dbReference>
<dbReference type="Proteomes" id="UP000316778">
    <property type="component" value="Unassembled WGS sequence"/>
</dbReference>
<dbReference type="AlphaFoldDB" id="A0A562SZF2"/>
<evidence type="ECO:0000259" key="3">
    <source>
        <dbReference type="Pfam" id="PF16344"/>
    </source>
</evidence>
<evidence type="ECO:0000313" key="4">
    <source>
        <dbReference type="EMBL" id="TWI86669.1"/>
    </source>
</evidence>
<dbReference type="Pfam" id="PF04773">
    <property type="entry name" value="FecR"/>
    <property type="match status" value="1"/>
</dbReference>
<dbReference type="PANTHER" id="PTHR30273">
    <property type="entry name" value="PERIPLASMIC SIGNAL SENSOR AND SIGMA FACTOR ACTIVATOR FECR-RELATED"/>
    <property type="match status" value="1"/>
</dbReference>
<reference evidence="4 5" key="1">
    <citation type="journal article" date="2013" name="Stand. Genomic Sci.">
        <title>Genomic Encyclopedia of Type Strains, Phase I: The one thousand microbial genomes (KMG-I) project.</title>
        <authorList>
            <person name="Kyrpides N.C."/>
            <person name="Woyke T."/>
            <person name="Eisen J.A."/>
            <person name="Garrity G."/>
            <person name="Lilburn T.G."/>
            <person name="Beck B.J."/>
            <person name="Whitman W.B."/>
            <person name="Hugenholtz P."/>
            <person name="Klenk H.P."/>
        </authorList>
    </citation>
    <scope>NUCLEOTIDE SEQUENCE [LARGE SCALE GENOMIC DNA]</scope>
    <source>
        <strain evidence="4 5">DSM 13484</strain>
    </source>
</reference>
<dbReference type="RefSeq" id="WP_145716650.1">
    <property type="nucleotide sequence ID" value="NZ_BAAAFY010000004.1"/>
</dbReference>
<keyword evidence="1" id="KW-0472">Membrane</keyword>
<feature type="transmembrane region" description="Helical" evidence="1">
    <location>
        <begin position="90"/>
        <end position="107"/>
    </location>
</feature>
<accession>A0A562SZF2</accession>
<dbReference type="Gene3D" id="2.60.120.1440">
    <property type="match status" value="1"/>
</dbReference>
<dbReference type="OrthoDB" id="643697at2"/>
<keyword evidence="1" id="KW-0812">Transmembrane</keyword>
<organism evidence="4 5">
    <name type="scientific">Chitinophaga japonensis</name>
    <name type="common">Flexibacter japonensis</name>
    <dbReference type="NCBI Taxonomy" id="104662"/>
    <lineage>
        <taxon>Bacteria</taxon>
        <taxon>Pseudomonadati</taxon>
        <taxon>Bacteroidota</taxon>
        <taxon>Chitinophagia</taxon>
        <taxon>Chitinophagales</taxon>
        <taxon>Chitinophagaceae</taxon>
        <taxon>Chitinophaga</taxon>
    </lineage>
</organism>
<dbReference type="InterPro" id="IPR006860">
    <property type="entry name" value="FecR"/>
</dbReference>
<dbReference type="Gene3D" id="3.55.50.30">
    <property type="match status" value="1"/>
</dbReference>
<dbReference type="Pfam" id="PF16344">
    <property type="entry name" value="FecR_C"/>
    <property type="match status" value="1"/>
</dbReference>
<proteinExistence type="predicted"/>
<evidence type="ECO:0000256" key="1">
    <source>
        <dbReference type="SAM" id="Phobius"/>
    </source>
</evidence>
<dbReference type="EMBL" id="VLLG01000004">
    <property type="protein sequence ID" value="TWI86669.1"/>
    <property type="molecule type" value="Genomic_DNA"/>
</dbReference>
<keyword evidence="5" id="KW-1185">Reference proteome</keyword>
<comment type="caution">
    <text evidence="4">The sequence shown here is derived from an EMBL/GenBank/DDBJ whole genome shotgun (WGS) entry which is preliminary data.</text>
</comment>
<evidence type="ECO:0000313" key="5">
    <source>
        <dbReference type="Proteomes" id="UP000316778"/>
    </source>
</evidence>
<dbReference type="InterPro" id="IPR032508">
    <property type="entry name" value="FecR_C"/>
</dbReference>
<protein>
    <submittedName>
        <fullName evidence="4">FecR family protein</fullName>
    </submittedName>
</protein>
<dbReference type="GO" id="GO:0016989">
    <property type="term" value="F:sigma factor antagonist activity"/>
    <property type="evidence" value="ECO:0007669"/>
    <property type="project" value="TreeGrafter"/>
</dbReference>
<dbReference type="InterPro" id="IPR012373">
    <property type="entry name" value="Ferrdict_sens_TM"/>
</dbReference>
<evidence type="ECO:0000259" key="2">
    <source>
        <dbReference type="Pfam" id="PF04773"/>
    </source>
</evidence>
<gene>
    <name evidence="4" type="ORF">LX66_3932</name>
</gene>
<keyword evidence="1" id="KW-1133">Transmembrane helix</keyword>
<feature type="domain" description="FecR protein" evidence="2">
    <location>
        <begin position="188"/>
        <end position="278"/>
    </location>
</feature>
<feature type="domain" description="Protein FecR C-terminal" evidence="3">
    <location>
        <begin position="319"/>
        <end position="385"/>
    </location>
</feature>
<name>A0A562SZF2_CHIJA</name>
<sequence>MMKRDPRHIHELMTSWLTGHISQAEADRLKQLITEDPAVKAAWKDFLAQFPHEDVQTAFSRYDHLGWRPAEDITRGLPARPSRYIGWKRTAIAAVLLGCIAAGWYLFSRQSAPAPGQPMQAAGDQLVNEKNIALQLANGQLINLSQPKDSILLENARLKNANRSLSYTLAGETASAAEATALNSLRVPIGKDYRVTLSDGTEVWLNSATTLQFPFRFTGKAREITITGEAYLKVAPHAAQPFLVHTAHGTVRVLGTAFNINAYYAGTVKVALVEGAVRFTAGGGNVTIEPGKQAVYQVDKGIRLQPYDADEVLAWRQGKYYFSDASLDEIMSVLPRWYGITVVIDNPRLGGERFAGVMDRNKPVTVFLDNLVQTMKISYYFDKEEVLHLR</sequence>